<comment type="pathway">
    <text evidence="2 12 13">Carbohydrate biosynthesis; gluconeogenesis.</text>
</comment>
<dbReference type="FunFam" id="3.20.20.70:FF:000020">
    <property type="entry name" value="Triosephosphate isomerase"/>
    <property type="match status" value="1"/>
</dbReference>
<evidence type="ECO:0000313" key="15">
    <source>
        <dbReference type="EMBL" id="VHN99509.1"/>
    </source>
</evidence>
<evidence type="ECO:0000256" key="10">
    <source>
        <dbReference type="ARBA" id="ARBA00023235"/>
    </source>
</evidence>
<dbReference type="HAMAP" id="MF_00147_B">
    <property type="entry name" value="TIM_B"/>
    <property type="match status" value="1"/>
</dbReference>
<gene>
    <name evidence="12 15" type="primary">tpiA</name>
    <name evidence="14" type="ORF">AL705_00290</name>
    <name evidence="15" type="ORF">LC603019_00063</name>
</gene>
<feature type="active site" description="Proton acceptor" evidence="12">
    <location>
        <position position="172"/>
    </location>
</feature>
<comment type="pathway">
    <text evidence="12 13">Carbohydrate degradation; glycolysis; D-glyceraldehyde 3-phosphate from glycerone phosphate: step 1/1.</text>
</comment>
<keyword evidence="10 12" id="KW-0413">Isomerase</keyword>
<dbReference type="InterPro" id="IPR013785">
    <property type="entry name" value="Aldolase_TIM"/>
</dbReference>
<feature type="binding site" evidence="12">
    <location>
        <position position="178"/>
    </location>
    <ligand>
        <name>substrate</name>
    </ligand>
</feature>
<dbReference type="KEGG" id="cbq:AL705_00290"/>
<comment type="subcellular location">
    <subcellularLocation>
        <location evidence="12 13">Cytoplasm</location>
    </subcellularLocation>
</comment>
<feature type="binding site" evidence="12">
    <location>
        <begin position="239"/>
        <end position="240"/>
    </location>
    <ligand>
        <name>substrate</name>
    </ligand>
</feature>
<evidence type="ECO:0000256" key="6">
    <source>
        <dbReference type="ARBA" id="ARBA00019397"/>
    </source>
</evidence>
<evidence type="ECO:0000256" key="3">
    <source>
        <dbReference type="ARBA" id="ARBA00007422"/>
    </source>
</evidence>
<dbReference type="GO" id="GO:0019563">
    <property type="term" value="P:glycerol catabolic process"/>
    <property type="evidence" value="ECO:0007669"/>
    <property type="project" value="TreeGrafter"/>
</dbReference>
<dbReference type="EC" id="5.3.1.1" evidence="5 12"/>
<dbReference type="InterPro" id="IPR022896">
    <property type="entry name" value="TrioseP_Isoase_bac/euk"/>
</dbReference>
<protein>
    <recommendedName>
        <fullName evidence="6 12">Triosephosphate isomerase</fullName>
        <shortName evidence="12">TIM</shortName>
        <shortName evidence="12">TPI</shortName>
        <ecNumber evidence="5 12">5.3.1.1</ecNumber>
    </recommendedName>
    <alternativeName>
        <fullName evidence="12">Triose-phosphate isomerase</fullName>
    </alternativeName>
</protein>
<evidence type="ECO:0000256" key="12">
    <source>
        <dbReference type="HAMAP-Rule" id="MF_00147"/>
    </source>
</evidence>
<comment type="subunit">
    <text evidence="4 12 13">Homodimer.</text>
</comment>
<sequence length="260" mass="27558">MARKPLIAGNWKMNLNHLEAIALVQKLSFALPDKYTESVDVAVIPPFTDIRSVQNVVEGDKLALAYGAQDISTHESGAYTGEIAPSMLEKLGCTYVVIGHSERREYHAESDAEVAAKAKITIAHNMQPIVCVGEALEIREQGTHVEFVTTQTKASLDGLSREELAKVVIAYEPIWAIGTGKVASAADAQEVCSAIRNTIAEIADQELADSMRILYGGSMNAGNVAELVAEEDVDGGLVGGASLKADEFAKLCALAASSAA</sequence>
<dbReference type="GO" id="GO:0006096">
    <property type="term" value="P:glycolytic process"/>
    <property type="evidence" value="ECO:0007669"/>
    <property type="project" value="UniProtKB-UniRule"/>
</dbReference>
<feature type="binding site" evidence="12">
    <location>
        <begin position="10"/>
        <end position="12"/>
    </location>
    <ligand>
        <name>substrate</name>
    </ligand>
</feature>
<dbReference type="PROSITE" id="PS00171">
    <property type="entry name" value="TIM_1"/>
    <property type="match status" value="1"/>
</dbReference>
<evidence type="ECO:0000256" key="13">
    <source>
        <dbReference type="RuleBase" id="RU363013"/>
    </source>
</evidence>
<dbReference type="GO" id="GO:0046166">
    <property type="term" value="P:glyceraldehyde-3-phosphate biosynthetic process"/>
    <property type="evidence" value="ECO:0007669"/>
    <property type="project" value="TreeGrafter"/>
</dbReference>
<evidence type="ECO:0000256" key="4">
    <source>
        <dbReference type="ARBA" id="ARBA00011738"/>
    </source>
</evidence>
<evidence type="ECO:0000256" key="9">
    <source>
        <dbReference type="ARBA" id="ARBA00023152"/>
    </source>
</evidence>
<keyword evidence="8 12" id="KW-0963">Cytoplasm</keyword>
<evidence type="ECO:0000256" key="7">
    <source>
        <dbReference type="ARBA" id="ARBA00022432"/>
    </source>
</evidence>
<proteinExistence type="inferred from homology"/>
<keyword evidence="9 12" id="KW-0324">Glycolysis</keyword>
<comment type="similarity">
    <text evidence="3 12 13">Belongs to the triosephosphate isomerase family.</text>
</comment>
<evidence type="ECO:0000313" key="16">
    <source>
        <dbReference type="Proteomes" id="UP000068137"/>
    </source>
</evidence>
<dbReference type="Proteomes" id="UP000324288">
    <property type="component" value="Chromosome"/>
</dbReference>
<dbReference type="GO" id="GO:0005829">
    <property type="term" value="C:cytosol"/>
    <property type="evidence" value="ECO:0007669"/>
    <property type="project" value="TreeGrafter"/>
</dbReference>
<dbReference type="RefSeq" id="WP_053961311.1">
    <property type="nucleotide sequence ID" value="NZ_CAJPTR010000002.1"/>
</dbReference>
<dbReference type="Proteomes" id="UP000068137">
    <property type="component" value="Chromosome"/>
</dbReference>
<dbReference type="Pfam" id="PF00121">
    <property type="entry name" value="TIM"/>
    <property type="match status" value="1"/>
</dbReference>
<feature type="active site" description="Electrophile" evidence="12">
    <location>
        <position position="100"/>
    </location>
</feature>
<reference evidence="15 17" key="3">
    <citation type="submission" date="2019-04" db="EMBL/GenBank/DDBJ databases">
        <authorList>
            <person name="Seth-Smith MB H."/>
            <person name="Seth-Smith H."/>
        </authorList>
    </citation>
    <scope>NUCLEOTIDE SEQUENCE [LARGE SCALE GENOMIC DNA]</scope>
    <source>
        <strain evidence="15">USB-603019</strain>
    </source>
</reference>
<evidence type="ECO:0000256" key="8">
    <source>
        <dbReference type="ARBA" id="ARBA00022490"/>
    </source>
</evidence>
<dbReference type="STRING" id="1528099.AL705_00290"/>
<dbReference type="PATRIC" id="fig|1528099.3.peg.62"/>
<dbReference type="CDD" id="cd00311">
    <property type="entry name" value="TIM"/>
    <property type="match status" value="1"/>
</dbReference>
<dbReference type="NCBIfam" id="TIGR00419">
    <property type="entry name" value="tim"/>
    <property type="match status" value="1"/>
</dbReference>
<evidence type="ECO:0000256" key="5">
    <source>
        <dbReference type="ARBA" id="ARBA00011940"/>
    </source>
</evidence>
<name>A0A0M5L3I0_9ACTN</name>
<evidence type="ECO:0000313" key="14">
    <source>
        <dbReference type="EMBL" id="ALE18429.1"/>
    </source>
</evidence>
<dbReference type="GO" id="GO:0004807">
    <property type="term" value="F:triose-phosphate isomerase activity"/>
    <property type="evidence" value="ECO:0007669"/>
    <property type="project" value="UniProtKB-UniRule"/>
</dbReference>
<evidence type="ECO:0000256" key="11">
    <source>
        <dbReference type="ARBA" id="ARBA00055680"/>
    </source>
</evidence>
<dbReference type="InterPro" id="IPR020861">
    <property type="entry name" value="Triosephosphate_isomerase_AS"/>
</dbReference>
<dbReference type="PANTHER" id="PTHR21139">
    <property type="entry name" value="TRIOSEPHOSPHATE ISOMERASE"/>
    <property type="match status" value="1"/>
</dbReference>
<dbReference type="InterPro" id="IPR000652">
    <property type="entry name" value="Triosephosphate_isomerase"/>
</dbReference>
<dbReference type="AlphaFoldDB" id="A0A0M5L3I0"/>
<dbReference type="PROSITE" id="PS51440">
    <property type="entry name" value="TIM_2"/>
    <property type="match status" value="1"/>
</dbReference>
<reference evidence="14" key="2">
    <citation type="journal article" date="2016" name="Int. J. Syst. Evol. Microbiol.">
        <title>Lawsonella clevelandensis gen. nov., sp. nov., a new member of the suborder Corynebacterineae isolated from human abscesses.</title>
        <authorList>
            <person name="Bell M.E."/>
            <person name="Bernard K.A."/>
            <person name="Harrington S.M."/>
            <person name="Patel N.B."/>
            <person name="Tucker T.A."/>
            <person name="Metcalfe M.G."/>
            <person name="McQuiston J.R."/>
        </authorList>
    </citation>
    <scope>NUCLEOTIDE SEQUENCE</scope>
    <source>
        <strain evidence="14">X1698</strain>
    </source>
</reference>
<dbReference type="EMBL" id="CP012390">
    <property type="protein sequence ID" value="ALE18429.1"/>
    <property type="molecule type" value="Genomic_DNA"/>
</dbReference>
<dbReference type="UniPathway" id="UPA00138"/>
<dbReference type="OrthoDB" id="9809429at2"/>
<dbReference type="UniPathway" id="UPA00109">
    <property type="reaction ID" value="UER00189"/>
</dbReference>
<evidence type="ECO:0000256" key="2">
    <source>
        <dbReference type="ARBA" id="ARBA00004742"/>
    </source>
</evidence>
<comment type="function">
    <text evidence="11 12">Involved in the gluconeogenesis. Catalyzes stereospecifically the conversion of dihydroxyacetone phosphate (DHAP) to D-glyceraldehyde-3-phosphate (G3P).</text>
</comment>
<evidence type="ECO:0000313" key="17">
    <source>
        <dbReference type="Proteomes" id="UP000324288"/>
    </source>
</evidence>
<evidence type="ECO:0000256" key="1">
    <source>
        <dbReference type="ARBA" id="ARBA00000474"/>
    </source>
</evidence>
<dbReference type="PANTHER" id="PTHR21139:SF42">
    <property type="entry name" value="TRIOSEPHOSPHATE ISOMERASE"/>
    <property type="match status" value="1"/>
</dbReference>
<reference evidence="14 16" key="1">
    <citation type="journal article" date="2015" name="Genome Announc.">
        <title>Complete Genome Sequences for Two Strains of a Novel Fastidious, Partially Acid-Fast, Gram-Positive Corynebacterineae Bacterium, Derived from Human Clinical Samples.</title>
        <authorList>
            <person name="Nicholson A.C."/>
            <person name="Bell M."/>
            <person name="Humrighouse B.W."/>
            <person name="McQuiston J.R."/>
        </authorList>
    </citation>
    <scope>NUCLEOTIDE SEQUENCE [LARGE SCALE GENOMIC DNA]</scope>
    <source>
        <strain evidence="14 16">X1698</strain>
    </source>
</reference>
<dbReference type="GO" id="GO:0006094">
    <property type="term" value="P:gluconeogenesis"/>
    <property type="evidence" value="ECO:0007669"/>
    <property type="project" value="UniProtKB-UniRule"/>
</dbReference>
<dbReference type="GeneID" id="84894073"/>
<feature type="binding site" evidence="12">
    <location>
        <position position="218"/>
    </location>
    <ligand>
        <name>substrate</name>
    </ligand>
</feature>
<accession>A0A0M5L3I0</accession>
<comment type="catalytic activity">
    <reaction evidence="1 12 13">
        <text>D-glyceraldehyde 3-phosphate = dihydroxyacetone phosphate</text>
        <dbReference type="Rhea" id="RHEA:18585"/>
        <dbReference type="ChEBI" id="CHEBI:57642"/>
        <dbReference type="ChEBI" id="CHEBI:59776"/>
        <dbReference type="EC" id="5.3.1.1"/>
    </reaction>
</comment>
<organism evidence="14 16">
    <name type="scientific">Lawsonella clevelandensis</name>
    <dbReference type="NCBI Taxonomy" id="1528099"/>
    <lineage>
        <taxon>Bacteria</taxon>
        <taxon>Bacillati</taxon>
        <taxon>Actinomycetota</taxon>
        <taxon>Actinomycetes</taxon>
        <taxon>Mycobacteriales</taxon>
        <taxon>Lawsonellaceae</taxon>
        <taxon>Lawsonella</taxon>
    </lineage>
</organism>
<dbReference type="EMBL" id="LR584267">
    <property type="protein sequence ID" value="VHN99509.1"/>
    <property type="molecule type" value="Genomic_DNA"/>
</dbReference>
<keyword evidence="17" id="KW-1185">Reference proteome</keyword>
<dbReference type="InterPro" id="IPR035990">
    <property type="entry name" value="TIM_sf"/>
</dbReference>
<keyword evidence="7 12" id="KW-0312">Gluconeogenesis</keyword>
<dbReference type="SUPFAM" id="SSF51351">
    <property type="entry name" value="Triosephosphate isomerase (TIM)"/>
    <property type="match status" value="1"/>
</dbReference>
<dbReference type="Gene3D" id="3.20.20.70">
    <property type="entry name" value="Aldolase class I"/>
    <property type="match status" value="1"/>
</dbReference>